<keyword evidence="2 4" id="KW-0479">Metal-binding</keyword>
<comment type="function">
    <text evidence="4">Metallothioneins have a high content of cysteine residues that bind various heavy metals.</text>
</comment>
<name>M8A9X3_TRIUA</name>
<comment type="similarity">
    <text evidence="1 4">Belongs to the metallothionein superfamily. Type 15 family.</text>
</comment>
<evidence type="ECO:0000256" key="4">
    <source>
        <dbReference type="RuleBase" id="RU369052"/>
    </source>
</evidence>
<keyword evidence="3 4" id="KW-0480">Metal-thiolate cluster</keyword>
<sequence>MSCCGGNCGCGAGCKCGNGCGGCKMFPDVEATAGAAAMVMPTASHKGDVCTSKLTALVSLKAWI</sequence>
<accession>M8A9X3</accession>
<proteinExistence type="inferred from homology"/>
<dbReference type="InterPro" id="IPR000347">
    <property type="entry name" value="Metalthion_15p"/>
</dbReference>
<dbReference type="EMBL" id="KD147126">
    <property type="protein sequence ID" value="EMS57294.1"/>
    <property type="molecule type" value="Genomic_DNA"/>
</dbReference>
<evidence type="ECO:0000256" key="1">
    <source>
        <dbReference type="ARBA" id="ARBA00005802"/>
    </source>
</evidence>
<evidence type="ECO:0000256" key="3">
    <source>
        <dbReference type="ARBA" id="ARBA00022851"/>
    </source>
</evidence>
<dbReference type="Pfam" id="PF01439">
    <property type="entry name" value="Metallothio_2"/>
    <property type="match status" value="1"/>
</dbReference>
<dbReference type="STRING" id="4572.M8A9X3"/>
<dbReference type="GO" id="GO:0046872">
    <property type="term" value="F:metal ion binding"/>
    <property type="evidence" value="ECO:0007669"/>
    <property type="project" value="UniProtKB-UniRule"/>
</dbReference>
<reference evidence="5" key="1">
    <citation type="journal article" date="2013" name="Nature">
        <title>Draft genome of the wheat A-genome progenitor Triticum urartu.</title>
        <authorList>
            <person name="Ling H.Q."/>
            <person name="Zhao S."/>
            <person name="Liu D."/>
            <person name="Wang J."/>
            <person name="Sun H."/>
            <person name="Zhang C."/>
            <person name="Fan H."/>
            <person name="Li D."/>
            <person name="Dong L."/>
            <person name="Tao Y."/>
            <person name="Gao C."/>
            <person name="Wu H."/>
            <person name="Li Y."/>
            <person name="Cui Y."/>
            <person name="Guo X."/>
            <person name="Zheng S."/>
            <person name="Wang B."/>
            <person name="Yu K."/>
            <person name="Liang Q."/>
            <person name="Yang W."/>
            <person name="Lou X."/>
            <person name="Chen J."/>
            <person name="Feng M."/>
            <person name="Jian J."/>
            <person name="Zhang X."/>
            <person name="Luo G."/>
            <person name="Jiang Y."/>
            <person name="Liu J."/>
            <person name="Wang Z."/>
            <person name="Sha Y."/>
            <person name="Zhang B."/>
            <person name="Wu H."/>
            <person name="Tang D."/>
            <person name="Shen Q."/>
            <person name="Xue P."/>
            <person name="Zou S."/>
            <person name="Wang X."/>
            <person name="Liu X."/>
            <person name="Wang F."/>
            <person name="Yang Y."/>
            <person name="An X."/>
            <person name="Dong Z."/>
            <person name="Zhang K."/>
            <person name="Zhang X."/>
            <person name="Luo M.C."/>
            <person name="Dvorak J."/>
            <person name="Tong Y."/>
            <person name="Wang J."/>
            <person name="Yang H."/>
            <person name="Li Z."/>
            <person name="Wang D."/>
            <person name="Zhang A."/>
            <person name="Wang J."/>
        </authorList>
    </citation>
    <scope>NUCLEOTIDE SEQUENCE</scope>
</reference>
<dbReference type="PANTHER" id="PTHR33543">
    <property type="entry name" value="METALLOTHIONEIN-LIKE PROTEIN 2A"/>
    <property type="match status" value="1"/>
</dbReference>
<dbReference type="AlphaFoldDB" id="M8A9X3"/>
<evidence type="ECO:0000256" key="2">
    <source>
        <dbReference type="ARBA" id="ARBA00022723"/>
    </source>
</evidence>
<protein>
    <recommendedName>
        <fullName evidence="4">Metallothionein-like protein</fullName>
    </recommendedName>
</protein>
<evidence type="ECO:0000313" key="5">
    <source>
        <dbReference type="EMBL" id="EMS57294.1"/>
    </source>
</evidence>
<dbReference type="PANTHER" id="PTHR33543:SF35">
    <property type="entry name" value="METALLOTHIONEIN-LIKE PROTEIN"/>
    <property type="match status" value="1"/>
</dbReference>
<gene>
    <name evidence="5" type="ORF">TRIUR3_09069</name>
</gene>
<organism evidence="5">
    <name type="scientific">Triticum urartu</name>
    <name type="common">Red wild einkorn</name>
    <name type="synonym">Crithodium urartu</name>
    <dbReference type="NCBI Taxonomy" id="4572"/>
    <lineage>
        <taxon>Eukaryota</taxon>
        <taxon>Viridiplantae</taxon>
        <taxon>Streptophyta</taxon>
        <taxon>Embryophyta</taxon>
        <taxon>Tracheophyta</taxon>
        <taxon>Spermatophyta</taxon>
        <taxon>Magnoliopsida</taxon>
        <taxon>Liliopsida</taxon>
        <taxon>Poales</taxon>
        <taxon>Poaceae</taxon>
        <taxon>BOP clade</taxon>
        <taxon>Pooideae</taxon>
        <taxon>Triticodae</taxon>
        <taxon>Triticeae</taxon>
        <taxon>Triticinae</taxon>
        <taxon>Triticum</taxon>
    </lineage>
</organism>